<feature type="compositionally biased region" description="Basic and acidic residues" evidence="1">
    <location>
        <begin position="121"/>
        <end position="132"/>
    </location>
</feature>
<feature type="compositionally biased region" description="Low complexity" evidence="1">
    <location>
        <begin position="142"/>
        <end position="153"/>
    </location>
</feature>
<protein>
    <submittedName>
        <fullName evidence="2">Uncharacterized protein</fullName>
    </submittedName>
</protein>
<evidence type="ECO:0000256" key="1">
    <source>
        <dbReference type="SAM" id="MobiDB-lite"/>
    </source>
</evidence>
<dbReference type="EMBL" id="JBBHLL010000001">
    <property type="protein sequence ID" value="KAK7835944.1"/>
    <property type="molecule type" value="Genomic_DNA"/>
</dbReference>
<accession>A0AAW0KA86</accession>
<evidence type="ECO:0000313" key="3">
    <source>
        <dbReference type="Proteomes" id="UP001488838"/>
    </source>
</evidence>
<keyword evidence="3" id="KW-1185">Reference proteome</keyword>
<feature type="compositionally biased region" description="Basic residues" evidence="1">
    <location>
        <begin position="184"/>
        <end position="195"/>
    </location>
</feature>
<comment type="caution">
    <text evidence="2">The sequence shown here is derived from an EMBL/GenBank/DDBJ whole genome shotgun (WGS) entry which is preliminary data.</text>
</comment>
<dbReference type="Proteomes" id="UP001488838">
    <property type="component" value="Unassembled WGS sequence"/>
</dbReference>
<dbReference type="AlphaFoldDB" id="A0AAW0KA86"/>
<feature type="region of interest" description="Disordered" evidence="1">
    <location>
        <begin position="56"/>
        <end position="226"/>
    </location>
</feature>
<feature type="compositionally biased region" description="Basic and acidic residues" evidence="1">
    <location>
        <begin position="56"/>
        <end position="66"/>
    </location>
</feature>
<reference evidence="2 3" key="1">
    <citation type="journal article" date="2023" name="bioRxiv">
        <title>Conserved and derived expression patterns and positive selection on dental genes reveal complex evolutionary context of ever-growing rodent molars.</title>
        <authorList>
            <person name="Calamari Z.T."/>
            <person name="Song A."/>
            <person name="Cohen E."/>
            <person name="Akter M."/>
            <person name="Roy R.D."/>
            <person name="Hallikas O."/>
            <person name="Christensen M.M."/>
            <person name="Li P."/>
            <person name="Marangoni P."/>
            <person name="Jernvall J."/>
            <person name="Klein O.D."/>
        </authorList>
    </citation>
    <scope>NUCLEOTIDE SEQUENCE [LARGE SCALE GENOMIC DNA]</scope>
    <source>
        <strain evidence="2">V071</strain>
    </source>
</reference>
<organism evidence="2 3">
    <name type="scientific">Myodes glareolus</name>
    <name type="common">Bank vole</name>
    <name type="synonym">Clethrionomys glareolus</name>
    <dbReference type="NCBI Taxonomy" id="447135"/>
    <lineage>
        <taxon>Eukaryota</taxon>
        <taxon>Metazoa</taxon>
        <taxon>Chordata</taxon>
        <taxon>Craniata</taxon>
        <taxon>Vertebrata</taxon>
        <taxon>Euteleostomi</taxon>
        <taxon>Mammalia</taxon>
        <taxon>Eutheria</taxon>
        <taxon>Euarchontoglires</taxon>
        <taxon>Glires</taxon>
        <taxon>Rodentia</taxon>
        <taxon>Myomorpha</taxon>
        <taxon>Muroidea</taxon>
        <taxon>Cricetidae</taxon>
        <taxon>Arvicolinae</taxon>
        <taxon>Myodes</taxon>
    </lineage>
</organism>
<proteinExistence type="predicted"/>
<gene>
    <name evidence="2" type="ORF">U0070_004035</name>
</gene>
<name>A0AAW0KA86_MYOGA</name>
<sequence length="226" mass="24667">MSETNTKQMKQITISGPDINMSFSHGLHFLTMECILSKAFVPAVMVLSENQEDIKNWRKSGGDGIKRRPGRWKARGERKGPSAGSLGTRLGCVGRGVGLEGQRSPRPSGFAPRPRGSGGEKPARRSQSDRWARGQPRAGGFREAPPRVLRAAVVPPPSAWRPSRSSERSARVAQAQSGGEVRRFPRRLFRQRRRRQSWEEEVEAGGKPALGAAAGGGSEFPRGSMT</sequence>
<evidence type="ECO:0000313" key="2">
    <source>
        <dbReference type="EMBL" id="KAK7835944.1"/>
    </source>
</evidence>